<feature type="binding site" evidence="5">
    <location>
        <position position="220"/>
    </location>
    <ligand>
        <name>FAD</name>
        <dbReference type="ChEBI" id="CHEBI:57692"/>
    </ligand>
</feature>
<evidence type="ECO:0000259" key="7">
    <source>
        <dbReference type="PROSITE" id="PS00623"/>
    </source>
</evidence>
<dbReference type="GO" id="GO:0016614">
    <property type="term" value="F:oxidoreductase activity, acting on CH-OH group of donors"/>
    <property type="evidence" value="ECO:0007669"/>
    <property type="project" value="InterPro"/>
</dbReference>
<evidence type="ECO:0000256" key="4">
    <source>
        <dbReference type="ARBA" id="ARBA00022827"/>
    </source>
</evidence>
<evidence type="ECO:0000313" key="10">
    <source>
        <dbReference type="Proteomes" id="UP000324507"/>
    </source>
</evidence>
<dbReference type="SUPFAM" id="SSF54373">
    <property type="entry name" value="FAD-linked reductases, C-terminal domain"/>
    <property type="match status" value="1"/>
</dbReference>
<dbReference type="PROSITE" id="PS00624">
    <property type="entry name" value="GMC_OXRED_2"/>
    <property type="match status" value="1"/>
</dbReference>
<dbReference type="Gene3D" id="3.50.50.60">
    <property type="entry name" value="FAD/NAD(P)-binding domain"/>
    <property type="match status" value="1"/>
</dbReference>
<dbReference type="PIRSF" id="PIRSF000137">
    <property type="entry name" value="Alcohol_oxidase"/>
    <property type="match status" value="1"/>
</dbReference>
<organism evidence="9 10">
    <name type="scientific">Paracoccus yeei</name>
    <dbReference type="NCBI Taxonomy" id="147645"/>
    <lineage>
        <taxon>Bacteria</taxon>
        <taxon>Pseudomonadati</taxon>
        <taxon>Pseudomonadota</taxon>
        <taxon>Alphaproteobacteria</taxon>
        <taxon>Rhodobacterales</taxon>
        <taxon>Paracoccaceae</taxon>
        <taxon>Paracoccus</taxon>
    </lineage>
</organism>
<evidence type="ECO:0000313" key="9">
    <source>
        <dbReference type="EMBL" id="QEU09471.1"/>
    </source>
</evidence>
<dbReference type="RefSeq" id="WP_150351222.1">
    <property type="nucleotide sequence ID" value="NZ_CP038095.1"/>
</dbReference>
<dbReference type="PANTHER" id="PTHR11552:SF147">
    <property type="entry name" value="CHOLINE DEHYDROGENASE, MITOCHONDRIAL"/>
    <property type="match status" value="1"/>
</dbReference>
<dbReference type="AlphaFoldDB" id="A0A5P2QTQ8"/>
<keyword evidence="4 5" id="KW-0274">FAD</keyword>
<name>A0A5P2QTQ8_9RHOB</name>
<dbReference type="Gene3D" id="3.30.560.10">
    <property type="entry name" value="Glucose Oxidase, domain 3"/>
    <property type="match status" value="1"/>
</dbReference>
<evidence type="ECO:0000256" key="5">
    <source>
        <dbReference type="PIRSR" id="PIRSR000137-2"/>
    </source>
</evidence>
<keyword evidence="3 6" id="KW-0285">Flavoprotein</keyword>
<dbReference type="EMBL" id="CP044081">
    <property type="protein sequence ID" value="QEU09471.1"/>
    <property type="molecule type" value="Genomic_DNA"/>
</dbReference>
<accession>A0A5P2QTQ8</accession>
<feature type="binding site" evidence="5">
    <location>
        <position position="85"/>
    </location>
    <ligand>
        <name>FAD</name>
        <dbReference type="ChEBI" id="CHEBI:57692"/>
    </ligand>
</feature>
<dbReference type="SUPFAM" id="SSF51905">
    <property type="entry name" value="FAD/NAD(P)-binding domain"/>
    <property type="match status" value="1"/>
</dbReference>
<evidence type="ECO:0000259" key="8">
    <source>
        <dbReference type="PROSITE" id="PS00624"/>
    </source>
</evidence>
<reference evidence="9 10" key="1">
    <citation type="submission" date="2019-09" db="EMBL/GenBank/DDBJ databases">
        <title>FDA dAtabase for Regulatory Grade micrObial Sequences (FDA-ARGOS): Supporting development and validation of Infectious Disease Dx tests.</title>
        <authorList>
            <person name="Sciortino C."/>
            <person name="Tallon L."/>
            <person name="Sadzewicz L."/>
            <person name="Vavikolanu K."/>
            <person name="Mehta A."/>
            <person name="Aluvathingal J."/>
            <person name="Nadendla S."/>
            <person name="Nandy P."/>
            <person name="Geyer C."/>
            <person name="Yan Y."/>
            <person name="Sichtig H."/>
        </authorList>
    </citation>
    <scope>NUCLEOTIDE SEQUENCE [LARGE SCALE GENOMIC DNA]</scope>
    <source>
        <strain evidence="9 10">FDAARGOS_643</strain>
    </source>
</reference>
<sequence>MSDTTFDYLVVGGGTAGCVIAARLAENPHNRVALFEAGGLDSDPLIPIPGANVVTGAAPRLNWSYQTEPVPALNDRPLYWAQGRVLGGSGTINGMMYLRGLPQDYDGWRDAGCPGWGWRDVLPWFRRTERNIRGESELHGGDGPLAVARGFATAPVCDLFLQAAQASGLGLVDDLNDGSVHAVGYADMSIGAGRRSSTARGWLRPALRRGNLIVLTGALVERVTVENGRATGIRWRDRKGEHYSRARREVILSAGAVNSPQLLMLSGIGPAQELAAQGIEVVQNLPGVGANLQNHPTVKLMYRTTAPVSAYSHLRMAAMARGGVDYLIRRRGVLSSGLFPVAGLFRAPGRDPDALMQVLMAPALIIRRKPGVLGILPREHGFSLLISQGVPRSRGRVRLRSADPTDRAMIEPGYFSAPGDMEDMIAGVAFIRDLVRRSPLGDVLGPELDPNGQPFTPRDPEAEIRAFCTTSFHAVGTCRMGQDADAVVGPDLRVRGIEGLRVADASVMPRMIHGSPYAPVVMIAEKAADMIGNA</sequence>
<evidence type="ECO:0000256" key="1">
    <source>
        <dbReference type="ARBA" id="ARBA00001974"/>
    </source>
</evidence>
<dbReference type="InterPro" id="IPR000172">
    <property type="entry name" value="GMC_OxRdtase_N"/>
</dbReference>
<evidence type="ECO:0000256" key="6">
    <source>
        <dbReference type="RuleBase" id="RU003968"/>
    </source>
</evidence>
<dbReference type="Pfam" id="PF05199">
    <property type="entry name" value="GMC_oxred_C"/>
    <property type="match status" value="1"/>
</dbReference>
<comment type="similarity">
    <text evidence="2 6">Belongs to the GMC oxidoreductase family.</text>
</comment>
<dbReference type="InterPro" id="IPR012132">
    <property type="entry name" value="GMC_OxRdtase"/>
</dbReference>
<feature type="domain" description="Glucose-methanol-choline oxidoreductase N-terminal" evidence="7">
    <location>
        <begin position="83"/>
        <end position="106"/>
    </location>
</feature>
<dbReference type="InterPro" id="IPR007867">
    <property type="entry name" value="GMC_OxRtase_C"/>
</dbReference>
<comment type="cofactor">
    <cofactor evidence="1 5">
        <name>FAD</name>
        <dbReference type="ChEBI" id="CHEBI:57692"/>
    </cofactor>
</comment>
<dbReference type="PANTHER" id="PTHR11552">
    <property type="entry name" value="GLUCOSE-METHANOL-CHOLINE GMC OXIDOREDUCTASE"/>
    <property type="match status" value="1"/>
</dbReference>
<dbReference type="GO" id="GO:0050660">
    <property type="term" value="F:flavin adenine dinucleotide binding"/>
    <property type="evidence" value="ECO:0007669"/>
    <property type="project" value="InterPro"/>
</dbReference>
<feature type="domain" description="Glucose-methanol-choline oxidoreductase N-terminal" evidence="8">
    <location>
        <begin position="255"/>
        <end position="269"/>
    </location>
</feature>
<dbReference type="InterPro" id="IPR036188">
    <property type="entry name" value="FAD/NAD-bd_sf"/>
</dbReference>
<evidence type="ECO:0000256" key="3">
    <source>
        <dbReference type="ARBA" id="ARBA00022630"/>
    </source>
</evidence>
<dbReference type="Proteomes" id="UP000324507">
    <property type="component" value="Chromosome"/>
</dbReference>
<evidence type="ECO:0000256" key="2">
    <source>
        <dbReference type="ARBA" id="ARBA00010790"/>
    </source>
</evidence>
<dbReference type="PROSITE" id="PS00623">
    <property type="entry name" value="GMC_OXRED_1"/>
    <property type="match status" value="1"/>
</dbReference>
<dbReference type="Pfam" id="PF00732">
    <property type="entry name" value="GMC_oxred_N"/>
    <property type="match status" value="1"/>
</dbReference>
<protein>
    <submittedName>
        <fullName evidence="9">Glucose-methanol-choline oxidoreductase</fullName>
    </submittedName>
</protein>
<gene>
    <name evidence="9" type="ORF">FOB51_16495</name>
</gene>
<proteinExistence type="inferred from homology"/>